<organism evidence="1 2">
    <name type="scientific">Sorangium cellulosum</name>
    <name type="common">Polyangium cellulosum</name>
    <dbReference type="NCBI Taxonomy" id="56"/>
    <lineage>
        <taxon>Bacteria</taxon>
        <taxon>Pseudomonadati</taxon>
        <taxon>Myxococcota</taxon>
        <taxon>Polyangia</taxon>
        <taxon>Polyangiales</taxon>
        <taxon>Polyangiaceae</taxon>
        <taxon>Sorangium</taxon>
    </lineage>
</organism>
<dbReference type="Pfam" id="PF13578">
    <property type="entry name" value="Methyltransf_24"/>
    <property type="match status" value="1"/>
</dbReference>
<dbReference type="EMBL" id="JEMC01003910">
    <property type="protein sequence ID" value="KYF77498.1"/>
    <property type="molecule type" value="Genomic_DNA"/>
</dbReference>
<accession>A0A150S292</accession>
<dbReference type="AlphaFoldDB" id="A0A150S292"/>
<name>A0A150S292_SORCE</name>
<dbReference type="SUPFAM" id="SSF53335">
    <property type="entry name" value="S-adenosyl-L-methionine-dependent methyltransferases"/>
    <property type="match status" value="1"/>
</dbReference>
<dbReference type="Proteomes" id="UP000075515">
    <property type="component" value="Unassembled WGS sequence"/>
</dbReference>
<sequence>MDLYVGILQDVADGKDVTAAVERLAATLEARLDGLARRAERDGAAALPALSLAKRVVFEVVHHLAKGSDLGGRARDAVGGLLGRSSLFDLLPHARYRITQDWFTHNVTSWEPVLAPLRGKPDVRCLEIGSFEGLSACWLLENVLTHETSRLVCVDPFDGPGQLQAERHFDHNMRQTGAGHKVTKLKGYSRQALPLLSGSTFDIAYVDGSHHPVDALQDALSVWPLLRRGGLAIFDDYAIGGSYPKEIAAAVDPKPGIDAFLGFVKGGHEIVLQGYQLIVRKT</sequence>
<dbReference type="InterPro" id="IPR029063">
    <property type="entry name" value="SAM-dependent_MTases_sf"/>
</dbReference>
<evidence type="ECO:0000313" key="2">
    <source>
        <dbReference type="Proteomes" id="UP000075515"/>
    </source>
</evidence>
<comment type="caution">
    <text evidence="1">The sequence shown here is derived from an EMBL/GenBank/DDBJ whole genome shotgun (WGS) entry which is preliminary data.</text>
</comment>
<evidence type="ECO:0008006" key="3">
    <source>
        <dbReference type="Google" id="ProtNLM"/>
    </source>
</evidence>
<gene>
    <name evidence="1" type="ORF">BE18_52590</name>
</gene>
<proteinExistence type="predicted"/>
<dbReference type="Gene3D" id="3.40.50.150">
    <property type="entry name" value="Vaccinia Virus protein VP39"/>
    <property type="match status" value="1"/>
</dbReference>
<protein>
    <recommendedName>
        <fullName evidence="3">Methyltransferase</fullName>
    </recommendedName>
</protein>
<evidence type="ECO:0000313" key="1">
    <source>
        <dbReference type="EMBL" id="KYF77498.1"/>
    </source>
</evidence>
<reference evidence="1 2" key="1">
    <citation type="submission" date="2014-02" db="EMBL/GenBank/DDBJ databases">
        <title>The small core and large imbalanced accessory genome model reveals a collaborative survival strategy of Sorangium cellulosum strains in nature.</title>
        <authorList>
            <person name="Han K."/>
            <person name="Peng R."/>
            <person name="Blom J."/>
            <person name="Li Y.-Z."/>
        </authorList>
    </citation>
    <scope>NUCLEOTIDE SEQUENCE [LARGE SCALE GENOMIC DNA]</scope>
    <source>
        <strain evidence="1 2">So0149</strain>
    </source>
</reference>